<dbReference type="InterPro" id="IPR015813">
    <property type="entry name" value="Pyrv/PenolPyrv_kinase-like_dom"/>
</dbReference>
<dbReference type="SUPFAM" id="SSF56059">
    <property type="entry name" value="Glutathione synthetase ATP-binding domain-like"/>
    <property type="match status" value="1"/>
</dbReference>
<dbReference type="PROSITE" id="PS00370">
    <property type="entry name" value="PEP_ENZYMES_PHOS_SITE"/>
    <property type="match status" value="1"/>
</dbReference>
<dbReference type="Gene3D" id="3.30.1490.20">
    <property type="entry name" value="ATP-grasp fold, A domain"/>
    <property type="match status" value="1"/>
</dbReference>
<evidence type="ECO:0000256" key="12">
    <source>
        <dbReference type="ARBA" id="ARBA00022842"/>
    </source>
</evidence>
<dbReference type="InterPro" id="IPR006319">
    <property type="entry name" value="PEP_synth"/>
</dbReference>
<keyword evidence="7 15" id="KW-0808">Transferase</keyword>
<evidence type="ECO:0000256" key="7">
    <source>
        <dbReference type="ARBA" id="ARBA00022679"/>
    </source>
</evidence>
<dbReference type="Proteomes" id="UP000031561">
    <property type="component" value="Unassembled WGS sequence"/>
</dbReference>
<comment type="function">
    <text evidence="2 15">Catalyzes the phosphorylation of pyruvate to phosphoenolpyruvate.</text>
</comment>
<keyword evidence="20" id="KW-1185">Reference proteome</keyword>
<dbReference type="InterPro" id="IPR036637">
    <property type="entry name" value="Phosphohistidine_dom_sf"/>
</dbReference>
<dbReference type="RefSeq" id="WP_166282163.1">
    <property type="nucleotide sequence ID" value="NZ_JTHE03000059.1"/>
</dbReference>
<evidence type="ECO:0000259" key="16">
    <source>
        <dbReference type="Pfam" id="PF00391"/>
    </source>
</evidence>
<dbReference type="InterPro" id="IPR013815">
    <property type="entry name" value="ATP_grasp_subdomain_1"/>
</dbReference>
<dbReference type="Gene3D" id="3.20.20.60">
    <property type="entry name" value="Phosphoenolpyruvate-binding domains"/>
    <property type="match status" value="1"/>
</dbReference>
<evidence type="ECO:0000256" key="8">
    <source>
        <dbReference type="ARBA" id="ARBA00022723"/>
    </source>
</evidence>
<organism evidence="19 20">
    <name type="scientific">Lyngbya confervoides BDU141951</name>
    <dbReference type="NCBI Taxonomy" id="1574623"/>
    <lineage>
        <taxon>Bacteria</taxon>
        <taxon>Bacillati</taxon>
        <taxon>Cyanobacteriota</taxon>
        <taxon>Cyanophyceae</taxon>
        <taxon>Oscillatoriophycideae</taxon>
        <taxon>Oscillatoriales</taxon>
        <taxon>Microcoleaceae</taxon>
        <taxon>Lyngbya</taxon>
    </lineage>
</organism>
<dbReference type="InterPro" id="IPR008279">
    <property type="entry name" value="PEP-util_enz_mobile_dom"/>
</dbReference>
<evidence type="ECO:0000256" key="5">
    <source>
        <dbReference type="ARBA" id="ARBA00011996"/>
    </source>
</evidence>
<dbReference type="FunFam" id="3.30.470.20:FF:000017">
    <property type="entry name" value="Phosphoenolpyruvate synthase"/>
    <property type="match status" value="1"/>
</dbReference>
<accession>A0ABD4T4G3</accession>
<evidence type="ECO:0000256" key="11">
    <source>
        <dbReference type="ARBA" id="ARBA00022840"/>
    </source>
</evidence>
<evidence type="ECO:0000256" key="1">
    <source>
        <dbReference type="ARBA" id="ARBA00001946"/>
    </source>
</evidence>
<evidence type="ECO:0000256" key="14">
    <source>
        <dbReference type="ARBA" id="ARBA00047700"/>
    </source>
</evidence>
<evidence type="ECO:0000259" key="17">
    <source>
        <dbReference type="Pfam" id="PF01326"/>
    </source>
</evidence>
<dbReference type="InterPro" id="IPR023151">
    <property type="entry name" value="PEP_util_CS"/>
</dbReference>
<evidence type="ECO:0000313" key="20">
    <source>
        <dbReference type="Proteomes" id="UP000031561"/>
    </source>
</evidence>
<dbReference type="GO" id="GO:0046872">
    <property type="term" value="F:metal ion binding"/>
    <property type="evidence" value="ECO:0007669"/>
    <property type="project" value="UniProtKB-KW"/>
</dbReference>
<evidence type="ECO:0000259" key="18">
    <source>
        <dbReference type="Pfam" id="PF02896"/>
    </source>
</evidence>
<keyword evidence="8 15" id="KW-0479">Metal-binding</keyword>
<dbReference type="PANTHER" id="PTHR43030">
    <property type="entry name" value="PHOSPHOENOLPYRUVATE SYNTHASE"/>
    <property type="match status" value="1"/>
</dbReference>
<evidence type="ECO:0000256" key="10">
    <source>
        <dbReference type="ARBA" id="ARBA00022777"/>
    </source>
</evidence>
<evidence type="ECO:0000256" key="13">
    <source>
        <dbReference type="ARBA" id="ARBA00033470"/>
    </source>
</evidence>
<evidence type="ECO:0000256" key="15">
    <source>
        <dbReference type="PIRNR" id="PIRNR000854"/>
    </source>
</evidence>
<dbReference type="AlphaFoldDB" id="A0ABD4T4G3"/>
<feature type="domain" description="PEP-utilising enzyme mobile" evidence="16">
    <location>
        <begin position="407"/>
        <end position="478"/>
    </location>
</feature>
<feature type="domain" description="Pyruvate phosphate dikinase AMP/ATP-binding" evidence="17">
    <location>
        <begin position="29"/>
        <end position="361"/>
    </location>
</feature>
<comment type="pathway">
    <text evidence="3 15">Carbohydrate biosynthesis; gluconeogenesis.</text>
</comment>
<dbReference type="Pfam" id="PF00391">
    <property type="entry name" value="PEP-utilizers"/>
    <property type="match status" value="1"/>
</dbReference>
<dbReference type="Gene3D" id="3.30.470.20">
    <property type="entry name" value="ATP-grasp fold, B domain"/>
    <property type="match status" value="1"/>
</dbReference>
<dbReference type="EC" id="2.7.9.2" evidence="5 15"/>
<dbReference type="PANTHER" id="PTHR43030:SF1">
    <property type="entry name" value="PHOSPHOENOLPYRUVATE SYNTHASE"/>
    <property type="match status" value="1"/>
</dbReference>
<reference evidence="19 20" key="1">
    <citation type="journal article" date="2015" name="Genome Announc.">
        <title>Draft Genome Sequence of Filamentous Marine Cyanobacterium Lyngbya confervoides Strain BDU141951.</title>
        <authorList>
            <person name="Chandrababunaidu M.M."/>
            <person name="Sen D."/>
            <person name="Tripathy S."/>
        </authorList>
    </citation>
    <scope>NUCLEOTIDE SEQUENCE [LARGE SCALE GENOMIC DNA]</scope>
    <source>
        <strain evidence="19 20">BDU141951</strain>
    </source>
</reference>
<evidence type="ECO:0000256" key="6">
    <source>
        <dbReference type="ARBA" id="ARBA00021623"/>
    </source>
</evidence>
<dbReference type="GO" id="GO:0008986">
    <property type="term" value="F:pyruvate, water dikinase activity"/>
    <property type="evidence" value="ECO:0007669"/>
    <property type="project" value="UniProtKB-EC"/>
</dbReference>
<dbReference type="GO" id="GO:0005524">
    <property type="term" value="F:ATP binding"/>
    <property type="evidence" value="ECO:0007669"/>
    <property type="project" value="UniProtKB-KW"/>
</dbReference>
<dbReference type="PRINTS" id="PR01736">
    <property type="entry name" value="PHPHTRNFRASE"/>
</dbReference>
<keyword evidence="10 15" id="KW-0418">Kinase</keyword>
<dbReference type="InterPro" id="IPR000121">
    <property type="entry name" value="PEP_util_C"/>
</dbReference>
<gene>
    <name evidence="19" type="primary">ppsA</name>
    <name evidence="19" type="ORF">QQ91_0010390</name>
</gene>
<dbReference type="EMBL" id="JTHE03000059">
    <property type="protein sequence ID" value="MCM1983230.1"/>
    <property type="molecule type" value="Genomic_DNA"/>
</dbReference>
<evidence type="ECO:0000256" key="4">
    <source>
        <dbReference type="ARBA" id="ARBA00007837"/>
    </source>
</evidence>
<dbReference type="SUPFAM" id="SSF52009">
    <property type="entry name" value="Phosphohistidine domain"/>
    <property type="match status" value="1"/>
</dbReference>
<proteinExistence type="inferred from homology"/>
<keyword evidence="12 15" id="KW-0460">Magnesium</keyword>
<dbReference type="Pfam" id="PF01326">
    <property type="entry name" value="PPDK_N"/>
    <property type="match status" value="1"/>
</dbReference>
<dbReference type="SUPFAM" id="SSF51621">
    <property type="entry name" value="Phosphoenolpyruvate/pyruvate domain"/>
    <property type="match status" value="1"/>
</dbReference>
<dbReference type="Gene3D" id="3.50.30.10">
    <property type="entry name" value="Phosphohistidine domain"/>
    <property type="match status" value="1"/>
</dbReference>
<dbReference type="PROSITE" id="PS00742">
    <property type="entry name" value="PEP_ENZYMES_2"/>
    <property type="match status" value="1"/>
</dbReference>
<sequence>MTLSQSASAAPILSPWIKRFDEVGIVDIPQVGGKNASLGEMIQQLVPQGIRVPNGFATTAYAYRYFIEQAGIKQQLQAIFADLDVDQVENLRRRGQQARSLILSTPFPPELETAIVQAYRWLSSLYALEASELDVAVRSSATAEDLPDASFAGQQETYLNVRGVKNLLESCHKCFASIFTDRAISYRTLKGFDHFEVALSVGVQKMVRSDLASSGVMFSIDTESGFKDTVLITSAYGLGENVVQGAVNPDEFLVFKPTLREGYRPILKQRLGSKEIKMVYDLGGTKLTKNVSVLEEDRRQFSIDPEEVLALAEWACQIEDHYSQVRGVQTPMDIEWAKDGQTGELFIVQARPETVQSQKAGNVLCTYRLNLPPGTQLSPVITGRAVGELIGQGQARVIADVSRILEFEPGEVLITERTDPDWEPIMKKASAIITNQGGRTCHAAIIARELGIPAIVGCGDATERVKSGDWLTVSCAEGEEGRVYPGQVPFEKEETALDTLPPTHTKILMNIGNPDEAFRLAAIPCDGVGLARLEFIIANQIKVHPLALLQFDTLDDKLVHRAIADLTYLYSHKPDYFVHRLAQGVGSLAAAFYPKPVVVRMSDFKSNEYANLLGGQAFEPQEENPMLGWRGASRYYDEKFRAAFALECIALKQVREEMGLTNVIPMIPFCRTPEEGRQVLAEMERYGLRRGVDGLQVYVMCEVPSNVILAEAFSEIFDGFSIGSNDLTQLTLGLDRDSALVAHIFDERHPAVKAMVQQVIQVAKRKGRKIGICGQAPSDYPEFAKFLVEEGIDSISLNPDSVLKTHLNVAQVEASLGQPGKA</sequence>
<dbReference type="InterPro" id="IPR018274">
    <property type="entry name" value="PEP_util_AS"/>
</dbReference>
<comment type="similarity">
    <text evidence="4 15">Belongs to the PEP-utilizing enzyme family.</text>
</comment>
<evidence type="ECO:0000313" key="19">
    <source>
        <dbReference type="EMBL" id="MCM1983230.1"/>
    </source>
</evidence>
<dbReference type="Pfam" id="PF02896">
    <property type="entry name" value="PEP-utilizers_C"/>
    <property type="match status" value="1"/>
</dbReference>
<feature type="domain" description="PEP-utilising enzyme C-terminal" evidence="18">
    <location>
        <begin position="497"/>
        <end position="813"/>
    </location>
</feature>
<dbReference type="FunFam" id="3.50.30.10:FF:000002">
    <property type="entry name" value="Phosphoenolpyruvate synthase"/>
    <property type="match status" value="1"/>
</dbReference>
<dbReference type="FunFam" id="3.30.1490.20:FF:000010">
    <property type="entry name" value="Phosphoenolpyruvate synthase"/>
    <property type="match status" value="1"/>
</dbReference>
<dbReference type="PIRSF" id="PIRSF000854">
    <property type="entry name" value="PEP_synthase"/>
    <property type="match status" value="1"/>
</dbReference>
<evidence type="ECO:0000256" key="3">
    <source>
        <dbReference type="ARBA" id="ARBA00004742"/>
    </source>
</evidence>
<comment type="cofactor">
    <cofactor evidence="1 15">
        <name>Mg(2+)</name>
        <dbReference type="ChEBI" id="CHEBI:18420"/>
    </cofactor>
</comment>
<evidence type="ECO:0000256" key="9">
    <source>
        <dbReference type="ARBA" id="ARBA00022741"/>
    </source>
</evidence>
<keyword evidence="9 15" id="KW-0547">Nucleotide-binding</keyword>
<dbReference type="NCBIfam" id="TIGR01418">
    <property type="entry name" value="PEP_synth"/>
    <property type="match status" value="1"/>
</dbReference>
<name>A0ABD4T4G3_9CYAN</name>
<dbReference type="InterPro" id="IPR040442">
    <property type="entry name" value="Pyrv_kinase-like_dom_sf"/>
</dbReference>
<dbReference type="NCBIfam" id="NF005057">
    <property type="entry name" value="PRK06464.1"/>
    <property type="match status" value="1"/>
</dbReference>
<comment type="caution">
    <text evidence="19">The sequence shown here is derived from an EMBL/GenBank/DDBJ whole genome shotgun (WGS) entry which is preliminary data.</text>
</comment>
<dbReference type="InterPro" id="IPR002192">
    <property type="entry name" value="PPDK_AMP/ATP-bd"/>
</dbReference>
<evidence type="ECO:0000256" key="2">
    <source>
        <dbReference type="ARBA" id="ARBA00002988"/>
    </source>
</evidence>
<comment type="catalytic activity">
    <reaction evidence="14 15">
        <text>pyruvate + ATP + H2O = phosphoenolpyruvate + AMP + phosphate + 2 H(+)</text>
        <dbReference type="Rhea" id="RHEA:11364"/>
        <dbReference type="ChEBI" id="CHEBI:15361"/>
        <dbReference type="ChEBI" id="CHEBI:15377"/>
        <dbReference type="ChEBI" id="CHEBI:15378"/>
        <dbReference type="ChEBI" id="CHEBI:30616"/>
        <dbReference type="ChEBI" id="CHEBI:43474"/>
        <dbReference type="ChEBI" id="CHEBI:58702"/>
        <dbReference type="ChEBI" id="CHEBI:456215"/>
        <dbReference type="EC" id="2.7.9.2"/>
    </reaction>
</comment>
<keyword evidence="11 15" id="KW-0067">ATP-binding</keyword>
<protein>
    <recommendedName>
        <fullName evidence="6 15">Phosphoenolpyruvate synthase</fullName>
        <shortName evidence="15">PEP synthase</shortName>
        <ecNumber evidence="5 15">2.7.9.2</ecNumber>
    </recommendedName>
    <alternativeName>
        <fullName evidence="13 15">Pyruvate, water dikinase</fullName>
    </alternativeName>
</protein>